<name>A0ABV2KN01_9HYPH</name>
<dbReference type="EMBL" id="JBEPMN010000011">
    <property type="protein sequence ID" value="MET3662452.1"/>
    <property type="molecule type" value="Genomic_DNA"/>
</dbReference>
<dbReference type="InterPro" id="IPR043428">
    <property type="entry name" value="LivM-like"/>
</dbReference>
<feature type="transmembrane region" description="Helical" evidence="6">
    <location>
        <begin position="284"/>
        <end position="306"/>
    </location>
</feature>
<feature type="transmembrane region" description="Helical" evidence="6">
    <location>
        <begin position="36"/>
        <end position="56"/>
    </location>
</feature>
<feature type="transmembrane region" description="Helical" evidence="6">
    <location>
        <begin position="88"/>
        <end position="109"/>
    </location>
</feature>
<dbReference type="InterPro" id="IPR001851">
    <property type="entry name" value="ABC_transp_permease"/>
</dbReference>
<evidence type="ECO:0000256" key="6">
    <source>
        <dbReference type="SAM" id="Phobius"/>
    </source>
</evidence>
<dbReference type="CDD" id="cd06581">
    <property type="entry name" value="TM_PBP1_LivM_like"/>
    <property type="match status" value="1"/>
</dbReference>
<organism evidence="7 8">
    <name type="scientific">Aquamicrobium ahrensii</name>
    <dbReference type="NCBI Taxonomy" id="469551"/>
    <lineage>
        <taxon>Bacteria</taxon>
        <taxon>Pseudomonadati</taxon>
        <taxon>Pseudomonadota</taxon>
        <taxon>Alphaproteobacteria</taxon>
        <taxon>Hyphomicrobiales</taxon>
        <taxon>Phyllobacteriaceae</taxon>
        <taxon>Aquamicrobium</taxon>
    </lineage>
</organism>
<keyword evidence="3 6" id="KW-0812">Transmembrane</keyword>
<comment type="caution">
    <text evidence="7">The sequence shown here is derived from an EMBL/GenBank/DDBJ whole genome shotgun (WGS) entry which is preliminary data.</text>
</comment>
<reference evidence="7 8" key="1">
    <citation type="submission" date="2024-06" db="EMBL/GenBank/DDBJ databases">
        <title>Genomic Encyclopedia of Type Strains, Phase IV (KMG-IV): sequencing the most valuable type-strain genomes for metagenomic binning, comparative biology and taxonomic classification.</title>
        <authorList>
            <person name="Goeker M."/>
        </authorList>
    </citation>
    <scope>NUCLEOTIDE SEQUENCE [LARGE SCALE GENOMIC DNA]</scope>
    <source>
        <strain evidence="7 8">DSM 19730</strain>
    </source>
</reference>
<gene>
    <name evidence="7" type="ORF">ABID44_002790</name>
</gene>
<keyword evidence="4 6" id="KW-1133">Transmembrane helix</keyword>
<keyword evidence="2" id="KW-1003">Cell membrane</keyword>
<feature type="transmembrane region" description="Helical" evidence="6">
    <location>
        <begin position="116"/>
        <end position="134"/>
    </location>
</feature>
<evidence type="ECO:0000256" key="2">
    <source>
        <dbReference type="ARBA" id="ARBA00022475"/>
    </source>
</evidence>
<feature type="transmembrane region" description="Helical" evidence="6">
    <location>
        <begin position="154"/>
        <end position="180"/>
    </location>
</feature>
<dbReference type="Pfam" id="PF02653">
    <property type="entry name" value="BPD_transp_2"/>
    <property type="match status" value="1"/>
</dbReference>
<keyword evidence="8" id="KW-1185">Reference proteome</keyword>
<dbReference type="PANTHER" id="PTHR30482">
    <property type="entry name" value="HIGH-AFFINITY BRANCHED-CHAIN AMINO ACID TRANSPORT SYSTEM PERMEASE"/>
    <property type="match status" value="1"/>
</dbReference>
<keyword evidence="5 6" id="KW-0472">Membrane</keyword>
<accession>A0ABV2KN01</accession>
<evidence type="ECO:0000313" key="8">
    <source>
        <dbReference type="Proteomes" id="UP001549143"/>
    </source>
</evidence>
<feature type="transmembrane region" description="Helical" evidence="6">
    <location>
        <begin position="12"/>
        <end position="30"/>
    </location>
</feature>
<protein>
    <submittedName>
        <fullName evidence="7">Branched-chain amino acid transport system permease protein</fullName>
    </submittedName>
</protein>
<evidence type="ECO:0000256" key="3">
    <source>
        <dbReference type="ARBA" id="ARBA00022692"/>
    </source>
</evidence>
<feature type="transmembrane region" description="Helical" evidence="6">
    <location>
        <begin position="201"/>
        <end position="228"/>
    </location>
</feature>
<feature type="transmembrane region" description="Helical" evidence="6">
    <location>
        <begin position="63"/>
        <end position="82"/>
    </location>
</feature>
<evidence type="ECO:0000313" key="7">
    <source>
        <dbReference type="EMBL" id="MET3662452.1"/>
    </source>
</evidence>
<sequence>MMLADGFAKNRPAIIALAIVLVVFGIMPLIGSGYQVSIATEILIFALLAMSIDVLAGYAGRTSLGHGAIFGASTYVVIYWTSAMGGSPLVAIILGVLVAVLVAAVFGFLASRVSGVYFLLLTLALGMIVWGVALRWTSISGGENGLRGVGRPEWLANATVFFYVCLATVVTLSAVIWRFVQSPFGLTLRGIRDSESRMSSLGYGCATHMFIAFTTTGFFAGVAGALYALFNNFVSPSTVQLAQSVEGLLMAILGGIGTLFGAFIGAAAIILLENFVSQYTARWPMVLGFMFIATMIFAPEGVLGAFRRFFRIRKKL</sequence>
<proteinExistence type="predicted"/>
<dbReference type="PANTHER" id="PTHR30482:SF17">
    <property type="entry name" value="ABC TRANSPORTER ATP-BINDING PROTEIN"/>
    <property type="match status" value="1"/>
</dbReference>
<evidence type="ECO:0000256" key="5">
    <source>
        <dbReference type="ARBA" id="ARBA00023136"/>
    </source>
</evidence>
<dbReference type="Proteomes" id="UP001549143">
    <property type="component" value="Unassembled WGS sequence"/>
</dbReference>
<feature type="transmembrane region" description="Helical" evidence="6">
    <location>
        <begin position="248"/>
        <end position="272"/>
    </location>
</feature>
<comment type="subcellular location">
    <subcellularLocation>
        <location evidence="1">Cell membrane</location>
        <topology evidence="1">Multi-pass membrane protein</topology>
    </subcellularLocation>
</comment>
<evidence type="ECO:0000256" key="4">
    <source>
        <dbReference type="ARBA" id="ARBA00022989"/>
    </source>
</evidence>
<evidence type="ECO:0000256" key="1">
    <source>
        <dbReference type="ARBA" id="ARBA00004651"/>
    </source>
</evidence>